<dbReference type="SMART" id="SM00317">
    <property type="entry name" value="SET"/>
    <property type="match status" value="1"/>
</dbReference>
<evidence type="ECO:0000313" key="11">
    <source>
        <dbReference type="Proteomes" id="UP001165060"/>
    </source>
</evidence>
<evidence type="ECO:0000256" key="1">
    <source>
        <dbReference type="ARBA" id="ARBA00004123"/>
    </source>
</evidence>
<comment type="caution">
    <text evidence="10">The sequence shown here is derived from an EMBL/GenBank/DDBJ whole genome shotgun (WGS) entry which is preliminary data.</text>
</comment>
<name>A0ABQ6MZJ1_9STRA</name>
<keyword evidence="5" id="KW-0808">Transferase</keyword>
<dbReference type="EMBL" id="BRYB01001951">
    <property type="protein sequence ID" value="GMI36975.1"/>
    <property type="molecule type" value="Genomic_DNA"/>
</dbReference>
<dbReference type="SMART" id="SM00570">
    <property type="entry name" value="AWS"/>
    <property type="match status" value="1"/>
</dbReference>
<dbReference type="PROSITE" id="PS51215">
    <property type="entry name" value="AWS"/>
    <property type="match status" value="1"/>
</dbReference>
<organism evidence="10 11">
    <name type="scientific">Tetraparma gracilis</name>
    <dbReference type="NCBI Taxonomy" id="2962635"/>
    <lineage>
        <taxon>Eukaryota</taxon>
        <taxon>Sar</taxon>
        <taxon>Stramenopiles</taxon>
        <taxon>Ochrophyta</taxon>
        <taxon>Bolidophyceae</taxon>
        <taxon>Parmales</taxon>
        <taxon>Triparmaceae</taxon>
        <taxon>Tetraparma</taxon>
    </lineage>
</organism>
<keyword evidence="7" id="KW-0539">Nucleus</keyword>
<keyword evidence="4" id="KW-0489">Methyltransferase</keyword>
<evidence type="ECO:0000259" key="9">
    <source>
        <dbReference type="PROSITE" id="PS51215"/>
    </source>
</evidence>
<keyword evidence="11" id="KW-1185">Reference proteome</keyword>
<dbReference type="SUPFAM" id="SSF82199">
    <property type="entry name" value="SET domain"/>
    <property type="match status" value="1"/>
</dbReference>
<dbReference type="Proteomes" id="UP001165060">
    <property type="component" value="Unassembled WGS sequence"/>
</dbReference>
<proteinExistence type="predicted"/>
<comment type="subcellular location">
    <subcellularLocation>
        <location evidence="2">Chromosome</location>
    </subcellularLocation>
    <subcellularLocation>
        <location evidence="1">Nucleus</location>
    </subcellularLocation>
</comment>
<dbReference type="PANTHER" id="PTHR22884">
    <property type="entry name" value="SET DOMAIN PROTEINS"/>
    <property type="match status" value="1"/>
</dbReference>
<dbReference type="Pfam" id="PF00856">
    <property type="entry name" value="SET"/>
    <property type="match status" value="1"/>
</dbReference>
<dbReference type="InterPro" id="IPR046341">
    <property type="entry name" value="SET_dom_sf"/>
</dbReference>
<evidence type="ECO:0000256" key="2">
    <source>
        <dbReference type="ARBA" id="ARBA00004286"/>
    </source>
</evidence>
<keyword evidence="3" id="KW-0158">Chromosome</keyword>
<evidence type="ECO:0000256" key="5">
    <source>
        <dbReference type="ARBA" id="ARBA00022679"/>
    </source>
</evidence>
<keyword evidence="6" id="KW-0949">S-adenosyl-L-methionine</keyword>
<dbReference type="PROSITE" id="PS50280">
    <property type="entry name" value="SET"/>
    <property type="match status" value="1"/>
</dbReference>
<evidence type="ECO:0000256" key="4">
    <source>
        <dbReference type="ARBA" id="ARBA00022603"/>
    </source>
</evidence>
<protein>
    <submittedName>
        <fullName evidence="10">Uncharacterized protein</fullName>
    </submittedName>
</protein>
<evidence type="ECO:0000313" key="10">
    <source>
        <dbReference type="EMBL" id="GMI36975.1"/>
    </source>
</evidence>
<feature type="domain" description="AWS" evidence="9">
    <location>
        <begin position="1"/>
        <end position="41"/>
    </location>
</feature>
<dbReference type="InterPro" id="IPR006560">
    <property type="entry name" value="AWS_dom"/>
</dbReference>
<evidence type="ECO:0000259" key="8">
    <source>
        <dbReference type="PROSITE" id="PS50280"/>
    </source>
</evidence>
<accession>A0ABQ6MZJ1</accession>
<dbReference type="InterPro" id="IPR050777">
    <property type="entry name" value="SET2_Histone-Lys_MeTrsfase"/>
</dbReference>
<reference evidence="10 11" key="1">
    <citation type="journal article" date="2023" name="Commun. Biol.">
        <title>Genome analysis of Parmales, the sister group of diatoms, reveals the evolutionary specialization of diatoms from phago-mixotrophs to photoautotrophs.</title>
        <authorList>
            <person name="Ban H."/>
            <person name="Sato S."/>
            <person name="Yoshikawa S."/>
            <person name="Yamada K."/>
            <person name="Nakamura Y."/>
            <person name="Ichinomiya M."/>
            <person name="Sato N."/>
            <person name="Blanc-Mathieu R."/>
            <person name="Endo H."/>
            <person name="Kuwata A."/>
            <person name="Ogata H."/>
        </authorList>
    </citation>
    <scope>NUCLEOTIDE SEQUENCE [LARGE SCALE GENOMIC DNA]</scope>
</reference>
<evidence type="ECO:0000256" key="7">
    <source>
        <dbReference type="ARBA" id="ARBA00023242"/>
    </source>
</evidence>
<dbReference type="Gene3D" id="2.170.270.10">
    <property type="entry name" value="SET domain"/>
    <property type="match status" value="1"/>
</dbReference>
<dbReference type="InterPro" id="IPR001214">
    <property type="entry name" value="SET_dom"/>
</dbReference>
<evidence type="ECO:0000256" key="6">
    <source>
        <dbReference type="ARBA" id="ARBA00022691"/>
    </source>
</evidence>
<feature type="domain" description="SET" evidence="8">
    <location>
        <begin position="43"/>
        <end position="138"/>
    </location>
</feature>
<evidence type="ECO:0000256" key="3">
    <source>
        <dbReference type="ARBA" id="ARBA00022454"/>
    </source>
</evidence>
<dbReference type="Pfam" id="PF17907">
    <property type="entry name" value="AWS"/>
    <property type="match status" value="1"/>
</dbReference>
<gene>
    <name evidence="10" type="ORF">TeGR_g9766</name>
</gene>
<sequence length="138" mass="15232">MCPPGSLCTDTDCVNYASQQECGSSCPAGPSCGNRRIALRDWTPLTVFDAGKKGSGLRAEEAVARRTFIIEYVGEAVSASVLLARFREYKDQKMLYILQLSPQVFVDARRTGGIARFINHSCDPNCTMEKWHVNGVPR</sequence>